<dbReference type="OrthoDB" id="4062651at2759"/>
<keyword evidence="9" id="KW-0067">ATP-binding</keyword>
<dbReference type="InterPro" id="IPR008271">
    <property type="entry name" value="Ser/Thr_kinase_AS"/>
</dbReference>
<dbReference type="PANTHER" id="PTHR27002">
    <property type="entry name" value="RECEPTOR-LIKE SERINE/THREONINE-PROTEIN KINASE SD1-8"/>
    <property type="match status" value="1"/>
</dbReference>
<keyword evidence="12" id="KW-0675">Receptor</keyword>
<keyword evidence="8" id="KW-0418">Kinase</keyword>
<evidence type="ECO:0000256" key="9">
    <source>
        <dbReference type="ARBA" id="ARBA00022840"/>
    </source>
</evidence>
<comment type="subcellular location">
    <subcellularLocation>
        <location evidence="1">Membrane</location>
        <topology evidence="1">Single-pass membrane protein</topology>
    </subcellularLocation>
</comment>
<gene>
    <name evidence="15" type="ordered locus">AALP_Aa7g059800</name>
</gene>
<dbReference type="GO" id="GO:0005886">
    <property type="term" value="C:plasma membrane"/>
    <property type="evidence" value="ECO:0007669"/>
    <property type="project" value="TreeGrafter"/>
</dbReference>
<dbReference type="EMBL" id="CM002875">
    <property type="protein sequence ID" value="KFK28879.1"/>
    <property type="molecule type" value="Genomic_DNA"/>
</dbReference>
<dbReference type="Gene3D" id="3.30.200.20">
    <property type="entry name" value="Phosphorylase Kinase, domain 1"/>
    <property type="match status" value="1"/>
</dbReference>
<evidence type="ECO:0000313" key="16">
    <source>
        <dbReference type="Proteomes" id="UP000029120"/>
    </source>
</evidence>
<dbReference type="PROSITE" id="PS00108">
    <property type="entry name" value="PROTEIN_KINASE_ST"/>
    <property type="match status" value="1"/>
</dbReference>
<keyword evidence="16" id="KW-1185">Reference proteome</keyword>
<dbReference type="InterPro" id="IPR011009">
    <property type="entry name" value="Kinase-like_dom_sf"/>
</dbReference>
<keyword evidence="7" id="KW-0547">Nucleotide-binding</keyword>
<evidence type="ECO:0000256" key="7">
    <source>
        <dbReference type="ARBA" id="ARBA00022741"/>
    </source>
</evidence>
<dbReference type="GO" id="GO:0005524">
    <property type="term" value="F:ATP binding"/>
    <property type="evidence" value="ECO:0007669"/>
    <property type="project" value="UniProtKB-KW"/>
</dbReference>
<dbReference type="Gramene" id="KFK28879">
    <property type="protein sequence ID" value="KFK28879"/>
    <property type="gene ID" value="AALP_AA7G059800"/>
</dbReference>
<proteinExistence type="predicted"/>
<keyword evidence="4" id="KW-0812">Transmembrane</keyword>
<dbReference type="InterPro" id="IPR001245">
    <property type="entry name" value="Ser-Thr/Tyr_kinase_cat_dom"/>
</dbReference>
<name>A0A087GG77_ARAAL</name>
<dbReference type="PROSITE" id="PS50011">
    <property type="entry name" value="PROTEIN_KINASE_DOM"/>
    <property type="match status" value="1"/>
</dbReference>
<keyword evidence="11" id="KW-0472">Membrane</keyword>
<evidence type="ECO:0000256" key="10">
    <source>
        <dbReference type="ARBA" id="ARBA00022989"/>
    </source>
</evidence>
<evidence type="ECO:0000256" key="5">
    <source>
        <dbReference type="ARBA" id="ARBA00022729"/>
    </source>
</evidence>
<evidence type="ECO:0000256" key="1">
    <source>
        <dbReference type="ARBA" id="ARBA00004167"/>
    </source>
</evidence>
<evidence type="ECO:0000256" key="4">
    <source>
        <dbReference type="ARBA" id="ARBA00022692"/>
    </source>
</evidence>
<dbReference type="Proteomes" id="UP000029120">
    <property type="component" value="Chromosome 7"/>
</dbReference>
<sequence length="315" mass="35412">MVLLARRSAGTLPNGTEVAVKRLSKTSSQGAHEFKNEVVVVAKLQHKNLVRLQGFCLEGEEKILVYEFVPNKCLDYFLFDPTKRGQLDWTKRHNIIKGITLGILYLHQDSRLTIIHRDLKASNIFLDANMIPKIADFGMAKFFGIDQSGANTNRIVGTRGYMSPEYVTEGLFSTKSDVYSFCVLALEIICGRKNRFVHQSDTIVENLVTYAWKLWKSGTPLELVDQTISENCQTEEVTRCINIALLCVQDDPTDRPNLSTINTMLTSNTMVLPDPQQPGFFFPSRGNQERGGLESSQSTTIKSINDVTITDLDPR</sequence>
<evidence type="ECO:0000256" key="2">
    <source>
        <dbReference type="ARBA" id="ARBA00022527"/>
    </source>
</evidence>
<keyword evidence="5" id="KW-0732">Signal</keyword>
<dbReference type="InterPro" id="IPR000719">
    <property type="entry name" value="Prot_kinase_dom"/>
</dbReference>
<protein>
    <recommendedName>
        <fullName evidence="14">Protein kinase domain-containing protein</fullName>
    </recommendedName>
</protein>
<dbReference type="SUPFAM" id="SSF56112">
    <property type="entry name" value="Protein kinase-like (PK-like)"/>
    <property type="match status" value="1"/>
</dbReference>
<feature type="domain" description="Protein kinase" evidence="14">
    <location>
        <begin position="1"/>
        <end position="265"/>
    </location>
</feature>
<evidence type="ECO:0000256" key="11">
    <source>
        <dbReference type="ARBA" id="ARBA00023136"/>
    </source>
</evidence>
<dbReference type="Gene3D" id="1.10.510.10">
    <property type="entry name" value="Transferase(Phosphotransferase) domain 1"/>
    <property type="match status" value="1"/>
</dbReference>
<keyword evidence="10" id="KW-1133">Transmembrane helix</keyword>
<dbReference type="FunFam" id="1.10.510.10:FF:000129">
    <property type="entry name" value="cysteine-rich receptor-like protein kinase 10"/>
    <property type="match status" value="1"/>
</dbReference>
<dbReference type="FunFam" id="3.30.200.20:FF:000924">
    <property type="entry name" value="Uncharacterized protein"/>
    <property type="match status" value="1"/>
</dbReference>
<organism evidence="15 16">
    <name type="scientific">Arabis alpina</name>
    <name type="common">Alpine rock-cress</name>
    <dbReference type="NCBI Taxonomy" id="50452"/>
    <lineage>
        <taxon>Eukaryota</taxon>
        <taxon>Viridiplantae</taxon>
        <taxon>Streptophyta</taxon>
        <taxon>Embryophyta</taxon>
        <taxon>Tracheophyta</taxon>
        <taxon>Spermatophyta</taxon>
        <taxon>Magnoliopsida</taxon>
        <taxon>eudicotyledons</taxon>
        <taxon>Gunneridae</taxon>
        <taxon>Pentapetalae</taxon>
        <taxon>rosids</taxon>
        <taxon>malvids</taxon>
        <taxon>Brassicales</taxon>
        <taxon>Brassicaceae</taxon>
        <taxon>Arabideae</taxon>
        <taxon>Arabis</taxon>
    </lineage>
</organism>
<keyword evidence="2" id="KW-0723">Serine/threonine-protein kinase</keyword>
<reference evidence="16" key="1">
    <citation type="journal article" date="2015" name="Nat. Plants">
        <title>Genome expansion of Arabis alpina linked with retrotransposition and reduced symmetric DNA methylation.</title>
        <authorList>
            <person name="Willing E.M."/>
            <person name="Rawat V."/>
            <person name="Mandakova T."/>
            <person name="Maumus F."/>
            <person name="James G.V."/>
            <person name="Nordstroem K.J."/>
            <person name="Becker C."/>
            <person name="Warthmann N."/>
            <person name="Chica C."/>
            <person name="Szarzynska B."/>
            <person name="Zytnicki M."/>
            <person name="Albani M.C."/>
            <person name="Kiefer C."/>
            <person name="Bergonzi S."/>
            <person name="Castaings L."/>
            <person name="Mateos J.L."/>
            <person name="Berns M.C."/>
            <person name="Bujdoso N."/>
            <person name="Piofczyk T."/>
            <person name="de Lorenzo L."/>
            <person name="Barrero-Sicilia C."/>
            <person name="Mateos I."/>
            <person name="Piednoel M."/>
            <person name="Hagmann J."/>
            <person name="Chen-Min-Tao R."/>
            <person name="Iglesias-Fernandez R."/>
            <person name="Schuster S.C."/>
            <person name="Alonso-Blanco C."/>
            <person name="Roudier F."/>
            <person name="Carbonero P."/>
            <person name="Paz-Ares J."/>
            <person name="Davis S.J."/>
            <person name="Pecinka A."/>
            <person name="Quesneville H."/>
            <person name="Colot V."/>
            <person name="Lysak M.A."/>
            <person name="Weigel D."/>
            <person name="Coupland G."/>
            <person name="Schneeberger K."/>
        </authorList>
    </citation>
    <scope>NUCLEOTIDE SEQUENCE [LARGE SCALE GENOMIC DNA]</scope>
    <source>
        <strain evidence="16">cv. Pajares</strain>
    </source>
</reference>
<evidence type="ECO:0000256" key="13">
    <source>
        <dbReference type="ARBA" id="ARBA00023180"/>
    </source>
</evidence>
<keyword evidence="13" id="KW-0325">Glycoprotein</keyword>
<dbReference type="SMART" id="SM00220">
    <property type="entry name" value="S_TKc"/>
    <property type="match status" value="1"/>
</dbReference>
<evidence type="ECO:0000259" key="14">
    <source>
        <dbReference type="PROSITE" id="PS50011"/>
    </source>
</evidence>
<evidence type="ECO:0000256" key="8">
    <source>
        <dbReference type="ARBA" id="ARBA00022777"/>
    </source>
</evidence>
<dbReference type="GO" id="GO:0004674">
    <property type="term" value="F:protein serine/threonine kinase activity"/>
    <property type="evidence" value="ECO:0007669"/>
    <property type="project" value="UniProtKB-KW"/>
</dbReference>
<evidence type="ECO:0000256" key="3">
    <source>
        <dbReference type="ARBA" id="ARBA00022679"/>
    </source>
</evidence>
<keyword evidence="6" id="KW-0677">Repeat</keyword>
<evidence type="ECO:0000256" key="6">
    <source>
        <dbReference type="ARBA" id="ARBA00022737"/>
    </source>
</evidence>
<dbReference type="GO" id="GO:0042742">
    <property type="term" value="P:defense response to bacterium"/>
    <property type="evidence" value="ECO:0007669"/>
    <property type="project" value="TreeGrafter"/>
</dbReference>
<dbReference type="eggNOG" id="ENOG502QWDY">
    <property type="taxonomic scope" value="Eukaryota"/>
</dbReference>
<evidence type="ECO:0000313" key="15">
    <source>
        <dbReference type="EMBL" id="KFK28879.1"/>
    </source>
</evidence>
<keyword evidence="3" id="KW-0808">Transferase</keyword>
<dbReference type="OMA" id="MDQSENI"/>
<dbReference type="Pfam" id="PF07714">
    <property type="entry name" value="PK_Tyr_Ser-Thr"/>
    <property type="match status" value="1"/>
</dbReference>
<dbReference type="AlphaFoldDB" id="A0A087GG77"/>
<accession>A0A087GG77</accession>
<evidence type="ECO:0000256" key="12">
    <source>
        <dbReference type="ARBA" id="ARBA00023170"/>
    </source>
</evidence>
<dbReference type="PANTHER" id="PTHR27002:SF1064">
    <property type="entry name" value="CYSTEINE-RICH RECEPTOR-LIKE PROTEIN KINASE 14-RELATED"/>
    <property type="match status" value="1"/>
</dbReference>